<dbReference type="EMBL" id="JAPFFF010000005">
    <property type="protein sequence ID" value="KAK8888802.1"/>
    <property type="molecule type" value="Genomic_DNA"/>
</dbReference>
<evidence type="ECO:0000313" key="3">
    <source>
        <dbReference type="EMBL" id="KAK8888802.1"/>
    </source>
</evidence>
<dbReference type="PROSITE" id="PS51419">
    <property type="entry name" value="RAB"/>
    <property type="match status" value="1"/>
</dbReference>
<sequence length="195" mass="22660">MDSTEKIFNVTITGYYSVGKTSLMKAMANTYDESMGYTAEFSNTDIPGKKLRLKEHLSPGKFYFYVMPDFYRDADAAIIVYSIDSYDSFSSVEEYADIIRKKNIDNVFLVENKIDLEYDHNNYDKLLQRGYGQKKADKLGYRFYEVSALHHQNTQQLAIDLLMTCISNDKKSKKEPININDDQNESIFNRYLSKC</sequence>
<name>A0ABR2KCF1_9EUKA</name>
<dbReference type="Proteomes" id="UP001470230">
    <property type="component" value="Unassembled WGS sequence"/>
</dbReference>
<organism evidence="3 4">
    <name type="scientific">Tritrichomonas musculus</name>
    <dbReference type="NCBI Taxonomy" id="1915356"/>
    <lineage>
        <taxon>Eukaryota</taxon>
        <taxon>Metamonada</taxon>
        <taxon>Parabasalia</taxon>
        <taxon>Tritrichomonadida</taxon>
        <taxon>Tritrichomonadidae</taxon>
        <taxon>Tritrichomonas</taxon>
    </lineage>
</organism>
<keyword evidence="2" id="KW-0342">GTP-binding</keyword>
<dbReference type="SMART" id="SM00173">
    <property type="entry name" value="RAS"/>
    <property type="match status" value="1"/>
</dbReference>
<dbReference type="Pfam" id="PF00071">
    <property type="entry name" value="Ras"/>
    <property type="match status" value="1"/>
</dbReference>
<reference evidence="3 4" key="1">
    <citation type="submission" date="2024-04" db="EMBL/GenBank/DDBJ databases">
        <title>Tritrichomonas musculus Genome.</title>
        <authorList>
            <person name="Alves-Ferreira E."/>
            <person name="Grigg M."/>
            <person name="Lorenzi H."/>
            <person name="Galac M."/>
        </authorList>
    </citation>
    <scope>NUCLEOTIDE SEQUENCE [LARGE SCALE GENOMIC DNA]</scope>
    <source>
        <strain evidence="3 4">EAF2021</strain>
    </source>
</reference>
<accession>A0ABR2KCF1</accession>
<dbReference type="InterPro" id="IPR050227">
    <property type="entry name" value="Rab"/>
</dbReference>
<evidence type="ECO:0000256" key="1">
    <source>
        <dbReference type="ARBA" id="ARBA00022741"/>
    </source>
</evidence>
<gene>
    <name evidence="3" type="ORF">M9Y10_033541</name>
</gene>
<dbReference type="InterPro" id="IPR027417">
    <property type="entry name" value="P-loop_NTPase"/>
</dbReference>
<protein>
    <submittedName>
        <fullName evidence="3">Uncharacterized protein</fullName>
    </submittedName>
</protein>
<dbReference type="SUPFAM" id="SSF52540">
    <property type="entry name" value="P-loop containing nucleoside triphosphate hydrolases"/>
    <property type="match status" value="1"/>
</dbReference>
<keyword evidence="4" id="KW-1185">Reference proteome</keyword>
<dbReference type="SMART" id="SM00175">
    <property type="entry name" value="RAB"/>
    <property type="match status" value="1"/>
</dbReference>
<proteinExistence type="predicted"/>
<dbReference type="InterPro" id="IPR001806">
    <property type="entry name" value="Small_GTPase"/>
</dbReference>
<dbReference type="PRINTS" id="PR00449">
    <property type="entry name" value="RASTRNSFRMNG"/>
</dbReference>
<dbReference type="PANTHER" id="PTHR47977">
    <property type="entry name" value="RAS-RELATED PROTEIN RAB"/>
    <property type="match status" value="1"/>
</dbReference>
<dbReference type="Gene3D" id="3.40.50.300">
    <property type="entry name" value="P-loop containing nucleotide triphosphate hydrolases"/>
    <property type="match status" value="1"/>
</dbReference>
<dbReference type="SMART" id="SM00174">
    <property type="entry name" value="RHO"/>
    <property type="match status" value="1"/>
</dbReference>
<keyword evidence="1" id="KW-0547">Nucleotide-binding</keyword>
<evidence type="ECO:0000256" key="2">
    <source>
        <dbReference type="ARBA" id="ARBA00023134"/>
    </source>
</evidence>
<evidence type="ECO:0000313" key="4">
    <source>
        <dbReference type="Proteomes" id="UP001470230"/>
    </source>
</evidence>
<comment type="caution">
    <text evidence="3">The sequence shown here is derived from an EMBL/GenBank/DDBJ whole genome shotgun (WGS) entry which is preliminary data.</text>
</comment>